<dbReference type="EMBL" id="JBBPBK010000007">
    <property type="protein sequence ID" value="KAK9281713.1"/>
    <property type="molecule type" value="Genomic_DNA"/>
</dbReference>
<name>A0AAP0RPS1_LIQFO</name>
<organism evidence="5 6">
    <name type="scientific">Liquidambar formosana</name>
    <name type="common">Formosan gum</name>
    <dbReference type="NCBI Taxonomy" id="63359"/>
    <lineage>
        <taxon>Eukaryota</taxon>
        <taxon>Viridiplantae</taxon>
        <taxon>Streptophyta</taxon>
        <taxon>Embryophyta</taxon>
        <taxon>Tracheophyta</taxon>
        <taxon>Spermatophyta</taxon>
        <taxon>Magnoliopsida</taxon>
        <taxon>eudicotyledons</taxon>
        <taxon>Gunneridae</taxon>
        <taxon>Pentapetalae</taxon>
        <taxon>Saxifragales</taxon>
        <taxon>Altingiaceae</taxon>
        <taxon>Liquidambar</taxon>
    </lineage>
</organism>
<feature type="compositionally biased region" description="Gly residues" evidence="2">
    <location>
        <begin position="151"/>
        <end position="162"/>
    </location>
</feature>
<feature type="domain" description="DUF630" evidence="4">
    <location>
        <begin position="1"/>
        <end position="59"/>
    </location>
</feature>
<dbReference type="Pfam" id="PF04782">
    <property type="entry name" value="DUF632"/>
    <property type="match status" value="1"/>
</dbReference>
<dbReference type="Proteomes" id="UP001415857">
    <property type="component" value="Unassembled WGS sequence"/>
</dbReference>
<dbReference type="Pfam" id="PF04783">
    <property type="entry name" value="DUF630"/>
    <property type="match status" value="1"/>
</dbReference>
<sequence length="755" mass="85038">MGCTQSKIENEEAVSRCKGRKQFMKEAVSYRNAFAAAHSAYAMALKNTGAALSDYAHGEVQNPQFASSHPSATNPSAAATQTTFDTLPPPPPLPNFTNGPLQRAASMPEIKIPPKPEPKPTDPIIEEDEEDMENFEHSSHLKHRSRSNRNSGGGGSHSGGRSGNVVMENEDEDGPRPPPPPPPRTVISQREPPPPPPPQTPPEAKGAWDFFFSGVENMPGPSLGDDVEEDVRIDKGEIERRAFEERSKQAEDGVAAEVVEGRRSVKGDVQVAEKVVVEPPVPPVVPVPAKNMKKTTKQVTTAVSAEGRRMGKGASNVNLLQIFTELDDHFLKASECAHEVSKMLEATRLHYHSNFADNRGHIDHSARVMRVITWNRSFRGPGLPNVDDGKDDLDAEENETHATVLDKLLAWEKKLFDEVKAGELMKFEYQKKVASLNKQKKRGSNSEALEKTKAAVSHLHTRYIVDMQSMDSTVAEINRLRDNQLYPKLVSLVDEMAKMWATMCIHHESQSKIVTALRYLDNSQSPKQTSEHHHHGTLQLLNVVQEWHKQFKNLMNHQKEYIKALNSWLKLNLVPIESSLKEKVSSPPRDQHPPIQALLMAWHDYLEKLPDEVAGSAVQNFTAVIETIVFLQKDEMKMRENCEETQKDLARKQRQFEEWKQKMQKRTADEMDPESTHKDFSAERQFMVDSVKQKLADELEDYNKLCIQVREKSLASLKLRLPELFRAMSEFSHACSEMYGYLRSISQRHNPSGSS</sequence>
<gene>
    <name evidence="5" type="ORF">L1049_004617</name>
</gene>
<feature type="compositionally biased region" description="Polar residues" evidence="2">
    <location>
        <begin position="62"/>
        <end position="85"/>
    </location>
</feature>
<comment type="caution">
    <text evidence="5">The sequence shown here is derived from an EMBL/GenBank/DDBJ whole genome shotgun (WGS) entry which is preliminary data.</text>
</comment>
<proteinExistence type="predicted"/>
<dbReference type="InterPro" id="IPR006867">
    <property type="entry name" value="DUF632"/>
</dbReference>
<dbReference type="PANTHER" id="PTHR21450">
    <property type="entry name" value="PROTEIN ALTERED PHOSPHATE STARVATION RESPONSE 1"/>
    <property type="match status" value="1"/>
</dbReference>
<evidence type="ECO:0000313" key="5">
    <source>
        <dbReference type="EMBL" id="KAK9281713.1"/>
    </source>
</evidence>
<evidence type="ECO:0000259" key="3">
    <source>
        <dbReference type="Pfam" id="PF04782"/>
    </source>
</evidence>
<dbReference type="SUPFAM" id="SSF101447">
    <property type="entry name" value="Formin homology 2 domain (FH2 domain)"/>
    <property type="match status" value="1"/>
</dbReference>
<protein>
    <recommendedName>
        <fullName evidence="7">Nitrate regulatory gene2 protein-like</fullName>
    </recommendedName>
</protein>
<evidence type="ECO:0000313" key="6">
    <source>
        <dbReference type="Proteomes" id="UP001415857"/>
    </source>
</evidence>
<feature type="region of interest" description="Disordered" evidence="2">
    <location>
        <begin position="62"/>
        <end position="101"/>
    </location>
</feature>
<dbReference type="PANTHER" id="PTHR21450:SF59">
    <property type="entry name" value="PROTEIN, PUTATIVE_ 48652-45869-RELATED"/>
    <property type="match status" value="1"/>
</dbReference>
<evidence type="ECO:0000256" key="1">
    <source>
        <dbReference type="SAM" id="Coils"/>
    </source>
</evidence>
<evidence type="ECO:0000259" key="4">
    <source>
        <dbReference type="Pfam" id="PF04783"/>
    </source>
</evidence>
<evidence type="ECO:0000256" key="2">
    <source>
        <dbReference type="SAM" id="MobiDB-lite"/>
    </source>
</evidence>
<keyword evidence="6" id="KW-1185">Reference proteome</keyword>
<accession>A0AAP0RPS1</accession>
<reference evidence="5 6" key="1">
    <citation type="journal article" date="2024" name="Plant J.">
        <title>Genome sequences and population genomics reveal climatic adaptation and genomic divergence between two closely related sweetgum species.</title>
        <authorList>
            <person name="Xu W.Q."/>
            <person name="Ren C.Q."/>
            <person name="Zhang X.Y."/>
            <person name="Comes H.P."/>
            <person name="Liu X.H."/>
            <person name="Li Y.G."/>
            <person name="Kettle C.J."/>
            <person name="Jalonen R."/>
            <person name="Gaisberger H."/>
            <person name="Ma Y.Z."/>
            <person name="Qiu Y.X."/>
        </authorList>
    </citation>
    <scope>NUCLEOTIDE SEQUENCE [LARGE SCALE GENOMIC DNA]</scope>
    <source>
        <strain evidence="5">Hangzhou</strain>
    </source>
</reference>
<feature type="compositionally biased region" description="Pro residues" evidence="2">
    <location>
        <begin position="191"/>
        <end position="201"/>
    </location>
</feature>
<keyword evidence="1" id="KW-0175">Coiled coil</keyword>
<dbReference type="InterPro" id="IPR006868">
    <property type="entry name" value="DUF630"/>
</dbReference>
<feature type="region of interest" description="Disordered" evidence="2">
    <location>
        <begin position="131"/>
        <end position="206"/>
    </location>
</feature>
<feature type="domain" description="DUF632" evidence="3">
    <location>
        <begin position="319"/>
        <end position="626"/>
    </location>
</feature>
<feature type="coiled-coil region" evidence="1">
    <location>
        <begin position="635"/>
        <end position="712"/>
    </location>
</feature>
<dbReference type="AlphaFoldDB" id="A0AAP0RPS1"/>
<evidence type="ECO:0008006" key="7">
    <source>
        <dbReference type="Google" id="ProtNLM"/>
    </source>
</evidence>